<evidence type="ECO:0000256" key="5">
    <source>
        <dbReference type="ARBA" id="ARBA00022801"/>
    </source>
</evidence>
<evidence type="ECO:0000259" key="11">
    <source>
        <dbReference type="Pfam" id="PF02449"/>
    </source>
</evidence>
<dbReference type="GO" id="GO:0005975">
    <property type="term" value="P:carbohydrate metabolic process"/>
    <property type="evidence" value="ECO:0007669"/>
    <property type="project" value="InterPro"/>
</dbReference>
<evidence type="ECO:0000256" key="10">
    <source>
        <dbReference type="PIRSR" id="PIRSR001084-2"/>
    </source>
</evidence>
<dbReference type="Proteomes" id="UP000308196">
    <property type="component" value="Chromosome"/>
</dbReference>
<dbReference type="KEGG" id="stha:NCTC11429_03620"/>
<dbReference type="InterPro" id="IPR017853">
    <property type="entry name" value="GH"/>
</dbReference>
<keyword evidence="5 8" id="KW-0378">Hydrolase</keyword>
<evidence type="ECO:0000256" key="2">
    <source>
        <dbReference type="ARBA" id="ARBA00005940"/>
    </source>
</evidence>
<dbReference type="PIRSF" id="PIRSF001084">
    <property type="entry name" value="B-galactosidase"/>
    <property type="match status" value="1"/>
</dbReference>
<evidence type="ECO:0000256" key="1">
    <source>
        <dbReference type="ARBA" id="ARBA00001412"/>
    </source>
</evidence>
<dbReference type="InterPro" id="IPR003476">
    <property type="entry name" value="Glyco_hydro_42"/>
</dbReference>
<sequence length="686" mass="80589">MKTENIFLLYLTFLVAMPTKAQYRFDKPLYGAAYYHEYMPYERLDEDIRLMKNAGLNVVRVGESTWGLFEPQEGVFDFNWMDRIIDKMYQAGIKVILGTPTYSIPAWLAHKHPEVMAEYLRGSKAYYGIRQNIDFTNPTFKYYSERIIRKLMERYAQHPGVIGYQVDNETEARGINNRDYFVGFRNYVKGRFNNDLALLNKEWGMNYWGMNINSWEEFYTRDGVTNPFYKNEWERYNRKQVADFLNWQCDIVNTYKREDQFITHCFMPDFHDIDQVESFRQMQYPAINIYHDVQDKQDGQRIAYAGDFVRTVAHNNYLVTETNAQGTGWDSRTQYPPYDKQLRQNVYGHYASGANMVEYWHWATLHYGQETYWRGILGHDLQPNRVYDEFKTTSEELKKIGNQIVDLKKKNKVAILYSHDSYHALNFMPYTHKSNYPIDMVHRSLYFQNIETDILPCDKTINFKGYDMLVIPPLYVATDELLKAIEQFVKEGGHVVMMFKSGYCNEHSAVRASLSPGPLRKACGFYYQEYSTIGEMLLKNNPFQLKNNKQISDWYEFLIPETAEPLAYAEHSFFGKWPVITQNKYGKGMLTYIGTYPSQELLDSIIRKVAVEAQIIPADKFIFPIIERSGTNKSGKKIHYFFNYSAAAKEITYTYRPANELVSGIALQSGNKIVLEPWDVLIMEEK</sequence>
<dbReference type="CDD" id="cd03143">
    <property type="entry name" value="A4_beta-galactosidase_middle_domain"/>
    <property type="match status" value="1"/>
</dbReference>
<name>A0A4U9VLH3_9SPHI</name>
<gene>
    <name evidence="13" type="primary">bgaA</name>
    <name evidence="13" type="ORF">NCTC11429_03620</name>
</gene>
<dbReference type="GO" id="GO:0046872">
    <property type="term" value="F:metal ion binding"/>
    <property type="evidence" value="ECO:0007669"/>
    <property type="project" value="UniProtKB-KW"/>
</dbReference>
<organism evidence="13 14">
    <name type="scientific">Sphingobacterium thalpophilum</name>
    <dbReference type="NCBI Taxonomy" id="259"/>
    <lineage>
        <taxon>Bacteria</taxon>
        <taxon>Pseudomonadati</taxon>
        <taxon>Bacteroidota</taxon>
        <taxon>Sphingobacteriia</taxon>
        <taxon>Sphingobacteriales</taxon>
        <taxon>Sphingobacteriaceae</taxon>
        <taxon>Sphingobacterium</taxon>
    </lineage>
</organism>
<dbReference type="RefSeq" id="WP_028068802.1">
    <property type="nucleotide sequence ID" value="NZ_LR590484.1"/>
</dbReference>
<dbReference type="Gene3D" id="3.40.50.880">
    <property type="match status" value="1"/>
</dbReference>
<evidence type="ECO:0000256" key="6">
    <source>
        <dbReference type="ARBA" id="ARBA00022833"/>
    </source>
</evidence>
<dbReference type="EC" id="3.2.1.23" evidence="3 8"/>
<dbReference type="GO" id="GO:0004565">
    <property type="term" value="F:beta-galactosidase activity"/>
    <property type="evidence" value="ECO:0007669"/>
    <property type="project" value="UniProtKB-EC"/>
</dbReference>
<proteinExistence type="inferred from homology"/>
<feature type="active site" description="Nucleophile" evidence="9">
    <location>
        <position position="321"/>
    </location>
</feature>
<evidence type="ECO:0000256" key="7">
    <source>
        <dbReference type="ARBA" id="ARBA00023295"/>
    </source>
</evidence>
<dbReference type="InterPro" id="IPR029062">
    <property type="entry name" value="Class_I_gatase-like"/>
</dbReference>
<feature type="binding site" evidence="10">
    <location>
        <position position="168"/>
    </location>
    <ligand>
        <name>substrate</name>
    </ligand>
</feature>
<dbReference type="PANTHER" id="PTHR36447:SF2">
    <property type="entry name" value="BETA-GALACTOSIDASE YESZ"/>
    <property type="match status" value="1"/>
</dbReference>
<keyword evidence="4" id="KW-0479">Metal-binding</keyword>
<protein>
    <recommendedName>
        <fullName evidence="3 8">Beta-galactosidase</fullName>
        <shortName evidence="8">Beta-gal</shortName>
        <ecNumber evidence="3 8">3.2.1.23</ecNumber>
    </recommendedName>
</protein>
<comment type="similarity">
    <text evidence="2 8">Belongs to the glycosyl hydrolase 42 family.</text>
</comment>
<feature type="domain" description="Beta-galactosidase trimerisation" evidence="12">
    <location>
        <begin position="412"/>
        <end position="615"/>
    </location>
</feature>
<evidence type="ECO:0000313" key="14">
    <source>
        <dbReference type="Proteomes" id="UP000308196"/>
    </source>
</evidence>
<evidence type="ECO:0000256" key="9">
    <source>
        <dbReference type="PIRSR" id="PIRSR001084-1"/>
    </source>
</evidence>
<comment type="catalytic activity">
    <reaction evidence="1 8">
        <text>Hydrolysis of terminal non-reducing beta-D-galactose residues in beta-D-galactosides.</text>
        <dbReference type="EC" id="3.2.1.23"/>
    </reaction>
</comment>
<dbReference type="STRING" id="1123265.GCA_000686625_01244"/>
<dbReference type="GeneID" id="78464281"/>
<evidence type="ECO:0000256" key="3">
    <source>
        <dbReference type="ARBA" id="ARBA00012756"/>
    </source>
</evidence>
<dbReference type="SUPFAM" id="SSF52317">
    <property type="entry name" value="Class I glutamine amidotransferase-like"/>
    <property type="match status" value="1"/>
</dbReference>
<feature type="domain" description="Glycoside hydrolase family 42 N-terminal" evidence="11">
    <location>
        <begin position="34"/>
        <end position="400"/>
    </location>
</feature>
<reference evidence="13 14" key="1">
    <citation type="submission" date="2019-05" db="EMBL/GenBank/DDBJ databases">
        <authorList>
            <consortium name="Pathogen Informatics"/>
        </authorList>
    </citation>
    <scope>NUCLEOTIDE SEQUENCE [LARGE SCALE GENOMIC DNA]</scope>
    <source>
        <strain evidence="13 14">NCTC11429</strain>
    </source>
</reference>
<evidence type="ECO:0000256" key="8">
    <source>
        <dbReference type="PIRNR" id="PIRNR001084"/>
    </source>
</evidence>
<dbReference type="InterPro" id="IPR013738">
    <property type="entry name" value="Beta_galactosidase_Trimer"/>
</dbReference>
<evidence type="ECO:0000256" key="4">
    <source>
        <dbReference type="ARBA" id="ARBA00022723"/>
    </source>
</evidence>
<feature type="binding site" evidence="10">
    <location>
        <position position="130"/>
    </location>
    <ligand>
        <name>substrate</name>
    </ligand>
</feature>
<accession>A0A4U9VLH3</accession>
<dbReference type="GO" id="GO:0009341">
    <property type="term" value="C:beta-galactosidase complex"/>
    <property type="evidence" value="ECO:0007669"/>
    <property type="project" value="InterPro"/>
</dbReference>
<feature type="active site" description="Proton donor" evidence="9">
    <location>
        <position position="169"/>
    </location>
</feature>
<dbReference type="AlphaFoldDB" id="A0A4U9VLH3"/>
<dbReference type="InterPro" id="IPR013529">
    <property type="entry name" value="Glyco_hydro_42_N"/>
</dbReference>
<keyword evidence="7 8" id="KW-0326">Glycosidase</keyword>
<dbReference type="Pfam" id="PF02449">
    <property type="entry name" value="Glyco_hydro_42"/>
    <property type="match status" value="1"/>
</dbReference>
<keyword evidence="6" id="KW-0862">Zinc</keyword>
<evidence type="ECO:0000259" key="12">
    <source>
        <dbReference type="Pfam" id="PF08532"/>
    </source>
</evidence>
<dbReference type="Gene3D" id="3.20.20.80">
    <property type="entry name" value="Glycosidases"/>
    <property type="match status" value="1"/>
</dbReference>
<evidence type="ECO:0000313" key="13">
    <source>
        <dbReference type="EMBL" id="VTR48036.1"/>
    </source>
</evidence>
<feature type="binding site" evidence="10">
    <location>
        <position position="329"/>
    </location>
    <ligand>
        <name>substrate</name>
    </ligand>
</feature>
<dbReference type="Pfam" id="PF08532">
    <property type="entry name" value="Glyco_hydro_42M"/>
    <property type="match status" value="1"/>
</dbReference>
<dbReference type="EMBL" id="LR590484">
    <property type="protein sequence ID" value="VTR48036.1"/>
    <property type="molecule type" value="Genomic_DNA"/>
</dbReference>
<dbReference type="SUPFAM" id="SSF51445">
    <property type="entry name" value="(Trans)glycosidases"/>
    <property type="match status" value="1"/>
</dbReference>
<dbReference type="PANTHER" id="PTHR36447">
    <property type="entry name" value="BETA-GALACTOSIDASE GANA"/>
    <property type="match status" value="1"/>
</dbReference>